<evidence type="ECO:0000313" key="5">
    <source>
        <dbReference type="EMBL" id="RIN02088.1"/>
    </source>
</evidence>
<name>A0A418IHJ5_9STAP</name>
<comment type="caution">
    <text evidence="5">The sequence shown here is derived from an EMBL/GenBank/DDBJ whole genome shotgun (WGS) entry which is preliminary data.</text>
</comment>
<dbReference type="PANTHER" id="PTHR43320">
    <property type="entry name" value="SUGAR KINASE"/>
    <property type="match status" value="1"/>
</dbReference>
<dbReference type="RefSeq" id="WP_101093905.1">
    <property type="nucleotide sequence ID" value="NZ_CP150685.1"/>
</dbReference>
<evidence type="ECO:0000256" key="1">
    <source>
        <dbReference type="ARBA" id="ARBA00010688"/>
    </source>
</evidence>
<accession>A0A418IHJ5</accession>
<dbReference type="InterPro" id="IPR052700">
    <property type="entry name" value="Carb_kinase_PfkB-like"/>
</dbReference>
<comment type="similarity">
    <text evidence="1">Belongs to the carbohydrate kinase PfkB family.</text>
</comment>
<keyword evidence="3 5" id="KW-0418">Kinase</keyword>
<dbReference type="SUPFAM" id="SSF53613">
    <property type="entry name" value="Ribokinase-like"/>
    <property type="match status" value="1"/>
</dbReference>
<evidence type="ECO:0000256" key="2">
    <source>
        <dbReference type="ARBA" id="ARBA00022679"/>
    </source>
</evidence>
<evidence type="ECO:0000259" key="4">
    <source>
        <dbReference type="Pfam" id="PF00294"/>
    </source>
</evidence>
<organism evidence="5 6">
    <name type="scientific">Staphylococcus shinii</name>
    <dbReference type="NCBI Taxonomy" id="2912228"/>
    <lineage>
        <taxon>Bacteria</taxon>
        <taxon>Bacillati</taxon>
        <taxon>Bacillota</taxon>
        <taxon>Bacilli</taxon>
        <taxon>Bacillales</taxon>
        <taxon>Staphylococcaceae</taxon>
        <taxon>Staphylococcus</taxon>
    </lineage>
</organism>
<proteinExistence type="inferred from homology"/>
<reference evidence="5 6" key="1">
    <citation type="journal article" date="2016" name="Front. Microbiol.">
        <title>Comprehensive Phylogenetic Analysis of Bovine Non-aureus Staphylococci Species Based on Whole-Genome Sequencing.</title>
        <authorList>
            <person name="Naushad S."/>
            <person name="Barkema H.W."/>
            <person name="Luby C."/>
            <person name="Condas L.A."/>
            <person name="Nobrega D.B."/>
            <person name="Carson D.A."/>
            <person name="De Buck J."/>
        </authorList>
    </citation>
    <scope>NUCLEOTIDE SEQUENCE [LARGE SCALE GENOMIC DNA]</scope>
    <source>
        <strain evidence="5 6">SNUC 4554</strain>
    </source>
</reference>
<dbReference type="Pfam" id="PF00294">
    <property type="entry name" value="PfkB"/>
    <property type="match status" value="1"/>
</dbReference>
<gene>
    <name evidence="5" type="ORF">BU112_03665</name>
</gene>
<evidence type="ECO:0000256" key="3">
    <source>
        <dbReference type="ARBA" id="ARBA00022777"/>
    </source>
</evidence>
<dbReference type="OrthoDB" id="9813569at2"/>
<dbReference type="PANTHER" id="PTHR43320:SF2">
    <property type="entry name" value="2-DEHYDRO-3-DEOXYGLUCONOKINASE_2-DEHYDRO-3-DEOXYGALACTONOKINASE"/>
    <property type="match status" value="1"/>
</dbReference>
<sequence length="323" mass="36211">MTVFGFGEVLLRYTPPNYEQLKDTHTFDVNVGGAELNALITLAEFGHKTEMLTVLPQHALSHIALQKMYQTRVGTEFVKQQQGRIGTYYMEESFGYRSGKVIYDREHSTFAEHGNTVVDDLATQSGDYFIFTGITLAVNKTIREQIVSVLTKLKQQGTKIVFDINFRSNLWTKAEALPVIQSVLPLVDVLFFGKKDATHLLETNDEHDDIETCAKTIQKQFDIHLMASSNRNIEQSTLQGITLAGEKFINGKAYPYTVLNRIGAGDAFMAGFLHGLVKGWQLDAVTDFATKCSVIQHTTNEDALNIEENAVHNLSSHFGELKR</sequence>
<feature type="domain" description="Carbohydrate kinase PfkB" evidence="4">
    <location>
        <begin position="6"/>
        <end position="299"/>
    </location>
</feature>
<protein>
    <submittedName>
        <fullName evidence="5">Sugar kinase</fullName>
    </submittedName>
</protein>
<keyword evidence="6" id="KW-1185">Reference proteome</keyword>
<dbReference type="CDD" id="cd01166">
    <property type="entry name" value="KdgK"/>
    <property type="match status" value="1"/>
</dbReference>
<dbReference type="Proteomes" id="UP000286317">
    <property type="component" value="Unassembled WGS sequence"/>
</dbReference>
<dbReference type="AlphaFoldDB" id="A0A418IHJ5"/>
<dbReference type="InterPro" id="IPR011611">
    <property type="entry name" value="PfkB_dom"/>
</dbReference>
<dbReference type="InterPro" id="IPR029056">
    <property type="entry name" value="Ribokinase-like"/>
</dbReference>
<dbReference type="Gene3D" id="3.40.1190.20">
    <property type="match status" value="1"/>
</dbReference>
<dbReference type="EMBL" id="QXUF01000016">
    <property type="protein sequence ID" value="RIN02088.1"/>
    <property type="molecule type" value="Genomic_DNA"/>
</dbReference>
<dbReference type="GO" id="GO:0016301">
    <property type="term" value="F:kinase activity"/>
    <property type="evidence" value="ECO:0007669"/>
    <property type="project" value="UniProtKB-KW"/>
</dbReference>
<evidence type="ECO:0000313" key="6">
    <source>
        <dbReference type="Proteomes" id="UP000286317"/>
    </source>
</evidence>
<keyword evidence="2" id="KW-0808">Transferase</keyword>